<dbReference type="Gene3D" id="3.10.50.40">
    <property type="match status" value="1"/>
</dbReference>
<dbReference type="PANTHER" id="PTHR47637">
    <property type="entry name" value="CHAPERONE SURA"/>
    <property type="match status" value="1"/>
</dbReference>
<dbReference type="PROSITE" id="PS50198">
    <property type="entry name" value="PPIC_PPIASE_2"/>
    <property type="match status" value="1"/>
</dbReference>
<evidence type="ECO:0000256" key="3">
    <source>
        <dbReference type="ARBA" id="ARBA00022764"/>
    </source>
</evidence>
<keyword evidence="5" id="KW-0143">Chaperone</keyword>
<sequence>MKHLLRAAALVAVLSAAPALAQTASDYNASIAAVVNGQVITNQDVAARARLLAISTGMQPTPQALARLEPQVTSLLIDETLKMQEINKLGVTVPLSDVTGAISRIEQGNGLPPGGLRMKLTAAGVPFDTLVEQIRTELGWQAVLHQVLGPGLQPTPGDLNAQKAALKAEIGSTQYHIAEIFVPVSGPEGDAAARNFANTVIAQLRTGAPFPVIAAQFSQAQTALQGGDMGFVALGSLDPAVAQVVSTMPVGAISNPIRVPGGYDIVQLQATHNVGTEMQTILSIRQVFAPYPQPITNGQVGPAQAAVINKVMQAAHAAHSCADMEAVNAAFGNVRPADPGPVNLATVTPPAFQAILGNLAAGQISEPLVAADGVSVVMVCSRQSQAASLPSDDAIAQMIVEHRVELESQQLLDVLHHRALITQQ</sequence>
<dbReference type="RefSeq" id="WP_284259001.1">
    <property type="nucleotide sequence ID" value="NZ_BSOS01000079.1"/>
</dbReference>
<dbReference type="Proteomes" id="UP001156641">
    <property type="component" value="Unassembled WGS sequence"/>
</dbReference>
<keyword evidence="6 9" id="KW-0413">Isomerase</keyword>
<dbReference type="InterPro" id="IPR000297">
    <property type="entry name" value="PPIase_PpiC"/>
</dbReference>
<accession>A0ABQ6AA28</accession>
<evidence type="ECO:0000313" key="13">
    <source>
        <dbReference type="Proteomes" id="UP001156641"/>
    </source>
</evidence>
<dbReference type="InterPro" id="IPR015391">
    <property type="entry name" value="SurA_N"/>
</dbReference>
<dbReference type="SUPFAM" id="SSF109998">
    <property type="entry name" value="Triger factor/SurA peptide-binding domain-like"/>
    <property type="match status" value="1"/>
</dbReference>
<dbReference type="Pfam" id="PF09312">
    <property type="entry name" value="SurA_N"/>
    <property type="match status" value="1"/>
</dbReference>
<dbReference type="InterPro" id="IPR050280">
    <property type="entry name" value="OMP_Chaperone_SurA"/>
</dbReference>
<dbReference type="PANTHER" id="PTHR47637:SF1">
    <property type="entry name" value="CHAPERONE SURA"/>
    <property type="match status" value="1"/>
</dbReference>
<evidence type="ECO:0000256" key="1">
    <source>
        <dbReference type="ARBA" id="ARBA00018370"/>
    </source>
</evidence>
<dbReference type="InterPro" id="IPR027304">
    <property type="entry name" value="Trigger_fact/SurA_dom_sf"/>
</dbReference>
<keyword evidence="3" id="KW-0574">Periplasm</keyword>
<evidence type="ECO:0000256" key="9">
    <source>
        <dbReference type="PROSITE-ProRule" id="PRU00278"/>
    </source>
</evidence>
<feature type="signal peptide" evidence="10">
    <location>
        <begin position="1"/>
        <end position="21"/>
    </location>
</feature>
<reference evidence="13" key="1">
    <citation type="journal article" date="2019" name="Int. J. Syst. Evol. Microbiol.">
        <title>The Global Catalogue of Microorganisms (GCM) 10K type strain sequencing project: providing services to taxonomists for standard genome sequencing and annotation.</title>
        <authorList>
            <consortium name="The Broad Institute Genomics Platform"/>
            <consortium name="The Broad Institute Genome Sequencing Center for Infectious Disease"/>
            <person name="Wu L."/>
            <person name="Ma J."/>
        </authorList>
    </citation>
    <scope>NUCLEOTIDE SEQUENCE [LARGE SCALE GENOMIC DNA]</scope>
    <source>
        <strain evidence="13">NBRC 112502</strain>
    </source>
</reference>
<dbReference type="InterPro" id="IPR046357">
    <property type="entry name" value="PPIase_dom_sf"/>
</dbReference>
<organism evidence="12 13">
    <name type="scientific">Acidocella aquatica</name>
    <dbReference type="NCBI Taxonomy" id="1922313"/>
    <lineage>
        <taxon>Bacteria</taxon>
        <taxon>Pseudomonadati</taxon>
        <taxon>Pseudomonadota</taxon>
        <taxon>Alphaproteobacteria</taxon>
        <taxon>Acetobacterales</taxon>
        <taxon>Acidocellaceae</taxon>
        <taxon>Acidocella</taxon>
    </lineage>
</organism>
<gene>
    <name evidence="12" type="ORF">GCM10010909_28390</name>
</gene>
<dbReference type="SUPFAM" id="SSF54534">
    <property type="entry name" value="FKBP-like"/>
    <property type="match status" value="1"/>
</dbReference>
<dbReference type="Gene3D" id="1.10.4030.10">
    <property type="entry name" value="Porin chaperone SurA, peptide-binding domain"/>
    <property type="match status" value="1"/>
</dbReference>
<evidence type="ECO:0000256" key="7">
    <source>
        <dbReference type="ARBA" id="ARBA00030642"/>
    </source>
</evidence>
<evidence type="ECO:0000313" key="12">
    <source>
        <dbReference type="EMBL" id="GLR68158.1"/>
    </source>
</evidence>
<proteinExistence type="predicted"/>
<dbReference type="Pfam" id="PF00639">
    <property type="entry name" value="Rotamase"/>
    <property type="match status" value="1"/>
</dbReference>
<comment type="caution">
    <text evidence="12">The sequence shown here is derived from an EMBL/GenBank/DDBJ whole genome shotgun (WGS) entry which is preliminary data.</text>
</comment>
<keyword evidence="13" id="KW-1185">Reference proteome</keyword>
<evidence type="ECO:0000256" key="10">
    <source>
        <dbReference type="SAM" id="SignalP"/>
    </source>
</evidence>
<name>A0ABQ6AA28_9PROT</name>
<evidence type="ECO:0000256" key="4">
    <source>
        <dbReference type="ARBA" id="ARBA00023110"/>
    </source>
</evidence>
<feature type="chain" id="PRO_5046889621" description="Parvulin-like PPIase" evidence="10">
    <location>
        <begin position="22"/>
        <end position="424"/>
    </location>
</feature>
<keyword evidence="4 9" id="KW-0697">Rotamase</keyword>
<evidence type="ECO:0000256" key="5">
    <source>
        <dbReference type="ARBA" id="ARBA00023186"/>
    </source>
</evidence>
<feature type="domain" description="PpiC" evidence="11">
    <location>
        <begin position="172"/>
        <end position="270"/>
    </location>
</feature>
<keyword evidence="2 10" id="KW-0732">Signal</keyword>
<evidence type="ECO:0000256" key="6">
    <source>
        <dbReference type="ARBA" id="ARBA00023235"/>
    </source>
</evidence>
<dbReference type="EMBL" id="BSOS01000079">
    <property type="protein sequence ID" value="GLR68158.1"/>
    <property type="molecule type" value="Genomic_DNA"/>
</dbReference>
<evidence type="ECO:0000256" key="8">
    <source>
        <dbReference type="ARBA" id="ARBA00031484"/>
    </source>
</evidence>
<evidence type="ECO:0000259" key="11">
    <source>
        <dbReference type="PROSITE" id="PS50198"/>
    </source>
</evidence>
<protein>
    <recommendedName>
        <fullName evidence="1">Parvulin-like PPIase</fullName>
    </recommendedName>
    <alternativeName>
        <fullName evidence="7">Peptidyl-prolyl cis-trans isomerase plp</fullName>
    </alternativeName>
    <alternativeName>
        <fullName evidence="8">Rotamase plp</fullName>
    </alternativeName>
</protein>
<evidence type="ECO:0000256" key="2">
    <source>
        <dbReference type="ARBA" id="ARBA00022729"/>
    </source>
</evidence>